<evidence type="ECO:0000256" key="6">
    <source>
        <dbReference type="RuleBase" id="RU365090"/>
    </source>
</evidence>
<dbReference type="InterPro" id="IPR008284">
    <property type="entry name" value="MoCF_biosynth_CS"/>
</dbReference>
<dbReference type="Gene3D" id="3.90.105.10">
    <property type="entry name" value="Molybdopterin biosynthesis moea protein, domain 2"/>
    <property type="match status" value="1"/>
</dbReference>
<keyword evidence="6" id="KW-0500">Molybdenum</keyword>
<dbReference type="Proteomes" id="UP000094313">
    <property type="component" value="Chromosome"/>
</dbReference>
<comment type="cofactor">
    <cofactor evidence="6">
        <name>Mg(2+)</name>
        <dbReference type="ChEBI" id="CHEBI:18420"/>
    </cofactor>
</comment>
<dbReference type="EC" id="2.10.1.1" evidence="6"/>
<dbReference type="InterPro" id="IPR036688">
    <property type="entry name" value="MoeA_C_domain_IV_sf"/>
</dbReference>
<evidence type="ECO:0000256" key="4">
    <source>
        <dbReference type="ARBA" id="ARBA00023150"/>
    </source>
</evidence>
<dbReference type="EMBL" id="CP017141">
    <property type="protein sequence ID" value="AOM80951.1"/>
    <property type="molecule type" value="Genomic_DNA"/>
</dbReference>
<dbReference type="InterPro" id="IPR005110">
    <property type="entry name" value="MoeA_linker/N"/>
</dbReference>
<dbReference type="Gene3D" id="2.170.190.11">
    <property type="entry name" value="Molybdopterin biosynthesis moea protein, domain 3"/>
    <property type="match status" value="1"/>
</dbReference>
<feature type="domain" description="MoaB/Mog" evidence="7">
    <location>
        <begin position="176"/>
        <end position="314"/>
    </location>
</feature>
<name>A0A1D7QQP4_9SPHI</name>
<dbReference type="SUPFAM" id="SSF63882">
    <property type="entry name" value="MoeA N-terminal region -like"/>
    <property type="match status" value="1"/>
</dbReference>
<comment type="pathway">
    <text evidence="2 6">Cofactor biosynthesis; molybdopterin biosynthesis.</text>
</comment>
<dbReference type="PROSITE" id="PS01079">
    <property type="entry name" value="MOCF_BIOSYNTHESIS_2"/>
    <property type="match status" value="1"/>
</dbReference>
<dbReference type="GO" id="GO:0046872">
    <property type="term" value="F:metal ion binding"/>
    <property type="evidence" value="ECO:0007669"/>
    <property type="project" value="UniProtKB-UniRule"/>
</dbReference>
<dbReference type="InterPro" id="IPR036425">
    <property type="entry name" value="MoaB/Mog-like_dom_sf"/>
</dbReference>
<evidence type="ECO:0000256" key="2">
    <source>
        <dbReference type="ARBA" id="ARBA00005046"/>
    </source>
</evidence>
<dbReference type="Pfam" id="PF00994">
    <property type="entry name" value="MoCF_biosynth"/>
    <property type="match status" value="1"/>
</dbReference>
<dbReference type="PANTHER" id="PTHR10192:SF5">
    <property type="entry name" value="GEPHYRIN"/>
    <property type="match status" value="1"/>
</dbReference>
<dbReference type="InterPro" id="IPR036135">
    <property type="entry name" value="MoeA_linker/N_sf"/>
</dbReference>
<dbReference type="AlphaFoldDB" id="A0A1D7QQP4"/>
<dbReference type="UniPathway" id="UPA00344"/>
<dbReference type="GO" id="GO:0005829">
    <property type="term" value="C:cytosol"/>
    <property type="evidence" value="ECO:0007669"/>
    <property type="project" value="TreeGrafter"/>
</dbReference>
<evidence type="ECO:0000256" key="1">
    <source>
        <dbReference type="ARBA" id="ARBA00002901"/>
    </source>
</evidence>
<dbReference type="Gene3D" id="3.40.980.10">
    <property type="entry name" value="MoaB/Mog-like domain"/>
    <property type="match status" value="1"/>
</dbReference>
<evidence type="ECO:0000313" key="8">
    <source>
        <dbReference type="EMBL" id="AOM80951.1"/>
    </source>
</evidence>
<dbReference type="InterPro" id="IPR038987">
    <property type="entry name" value="MoeA-like"/>
</dbReference>
<protein>
    <recommendedName>
        <fullName evidence="6">Molybdopterin molybdenumtransferase</fullName>
        <ecNumber evidence="6">2.10.1.1</ecNumber>
    </recommendedName>
</protein>
<dbReference type="GO" id="GO:0061599">
    <property type="term" value="F:molybdopterin molybdotransferase activity"/>
    <property type="evidence" value="ECO:0007669"/>
    <property type="project" value="UniProtKB-UniRule"/>
</dbReference>
<dbReference type="GO" id="GO:0006777">
    <property type="term" value="P:Mo-molybdopterin cofactor biosynthetic process"/>
    <property type="evidence" value="ECO:0007669"/>
    <property type="project" value="UniProtKB-UniRule"/>
</dbReference>
<evidence type="ECO:0000313" key="9">
    <source>
        <dbReference type="Proteomes" id="UP000094313"/>
    </source>
</evidence>
<evidence type="ECO:0000259" key="7">
    <source>
        <dbReference type="SMART" id="SM00852"/>
    </source>
</evidence>
<keyword evidence="6" id="KW-0808">Transferase</keyword>
<dbReference type="InterPro" id="IPR001453">
    <property type="entry name" value="MoaB/Mog_dom"/>
</dbReference>
<keyword evidence="9" id="KW-1185">Reference proteome</keyword>
<keyword evidence="6" id="KW-0479">Metal-binding</keyword>
<evidence type="ECO:0000256" key="3">
    <source>
        <dbReference type="ARBA" id="ARBA00010763"/>
    </source>
</evidence>
<dbReference type="Pfam" id="PF03453">
    <property type="entry name" value="MoeA_N"/>
    <property type="match status" value="1"/>
</dbReference>
<dbReference type="SUPFAM" id="SSF63867">
    <property type="entry name" value="MoeA C-terminal domain-like"/>
    <property type="match status" value="1"/>
</dbReference>
<dbReference type="NCBIfam" id="TIGR00177">
    <property type="entry name" value="molyb_syn"/>
    <property type="match status" value="1"/>
</dbReference>
<dbReference type="CDD" id="cd00887">
    <property type="entry name" value="MoeA"/>
    <property type="match status" value="1"/>
</dbReference>
<dbReference type="PANTHER" id="PTHR10192">
    <property type="entry name" value="MOLYBDOPTERIN BIOSYNTHESIS PROTEIN"/>
    <property type="match status" value="1"/>
</dbReference>
<dbReference type="SUPFAM" id="SSF53218">
    <property type="entry name" value="Molybdenum cofactor biosynthesis proteins"/>
    <property type="match status" value="1"/>
</dbReference>
<keyword evidence="6" id="KW-0460">Magnesium</keyword>
<dbReference type="SMART" id="SM00852">
    <property type="entry name" value="MoCF_biosynth"/>
    <property type="match status" value="1"/>
</dbReference>
<comment type="similarity">
    <text evidence="3 6">Belongs to the MoeA family.</text>
</comment>
<comment type="function">
    <text evidence="1 6">Catalyzes the insertion of molybdate into adenylated molybdopterin with the concomitant release of AMP.</text>
</comment>
<keyword evidence="4 6" id="KW-0501">Molybdenum cofactor biosynthesis</keyword>
<reference evidence="8 9" key="1">
    <citation type="submission" date="2016-08" db="EMBL/GenBank/DDBJ databases">
        <authorList>
            <person name="Seilhamer J.J."/>
        </authorList>
    </citation>
    <scope>NUCLEOTIDE SEQUENCE [LARGE SCALE GENOMIC DNA]</scope>
    <source>
        <strain evidence="8 9">DX4</strain>
    </source>
</reference>
<dbReference type="Gene3D" id="2.40.340.10">
    <property type="entry name" value="MoeA, C-terminal, domain IV"/>
    <property type="match status" value="1"/>
</dbReference>
<gene>
    <name evidence="8" type="ORF">BFS30_21890</name>
</gene>
<proteinExistence type="inferred from homology"/>
<evidence type="ECO:0000256" key="5">
    <source>
        <dbReference type="ARBA" id="ARBA00047317"/>
    </source>
</evidence>
<accession>A0A1D7QQP4</accession>
<dbReference type="KEGG" id="psty:BFS30_21890"/>
<sequence length="401" mass="43727">MKSFEEAIAILSGISGSFGKERIYLEEADDRILAENIYADRDYPPFNRAAMDGYAIMQEDWEKGIRTYKIIETIFTGQPARYALSSGNCYKIMTGAATPEMANAIIRREDAEESENQVTLRAGALKNYQNIALKGEDSNTGSLLLSAPLKCTPQVIALLATVGKATVEVYKRPKVAIITTGDEIVSPAAGISPFQIRNSNQYLLRSLLSQWKIRPVLCTHVDDHKEKLTSILSAALETDLVIINGAVSAGDADHVPAVLQELGVKTLFHKVSIRPGKPILIGKAISGAIVFALPGNPLSCLSTFIVFVEHYLYRCSGYEARPIQMLPVLKSRTKKHPLTEFFPVALGHSGGLSPISFNGSGDVTATIQAHGLAMQPAASLQLHKDELITFYPFNPSFYSPL</sequence>
<comment type="catalytic activity">
    <reaction evidence="5">
        <text>adenylyl-molybdopterin + molybdate = Mo-molybdopterin + AMP + H(+)</text>
        <dbReference type="Rhea" id="RHEA:35047"/>
        <dbReference type="ChEBI" id="CHEBI:15378"/>
        <dbReference type="ChEBI" id="CHEBI:36264"/>
        <dbReference type="ChEBI" id="CHEBI:62727"/>
        <dbReference type="ChEBI" id="CHEBI:71302"/>
        <dbReference type="ChEBI" id="CHEBI:456215"/>
        <dbReference type="EC" id="2.10.1.1"/>
    </reaction>
</comment>
<organism evidence="8 9">
    <name type="scientific">Pedobacter steynii</name>
    <dbReference type="NCBI Taxonomy" id="430522"/>
    <lineage>
        <taxon>Bacteria</taxon>
        <taxon>Pseudomonadati</taxon>
        <taxon>Bacteroidota</taxon>
        <taxon>Sphingobacteriia</taxon>
        <taxon>Sphingobacteriales</taxon>
        <taxon>Sphingobacteriaceae</taxon>
        <taxon>Pedobacter</taxon>
    </lineage>
</organism>